<dbReference type="Pfam" id="PF00588">
    <property type="entry name" value="SpoU_methylase"/>
    <property type="match status" value="1"/>
</dbReference>
<evidence type="ECO:0000313" key="4">
    <source>
        <dbReference type="EMBL" id="OZV68605.1"/>
    </source>
</evidence>
<evidence type="ECO:0000256" key="1">
    <source>
        <dbReference type="ARBA" id="ARBA00022603"/>
    </source>
</evidence>
<dbReference type="PANTHER" id="PTHR46429:SF1">
    <property type="entry name" value="23S RRNA (GUANOSINE-2'-O-)-METHYLTRANSFERASE RLMB"/>
    <property type="match status" value="1"/>
</dbReference>
<dbReference type="PANTHER" id="PTHR46429">
    <property type="entry name" value="23S RRNA (GUANOSINE-2'-O-)-METHYLTRANSFERASE RLMB"/>
    <property type="match status" value="1"/>
</dbReference>
<proteinExistence type="predicted"/>
<dbReference type="EMBL" id="NGJN01000004">
    <property type="protein sequence ID" value="OZV68605.1"/>
    <property type="molecule type" value="Genomic_DNA"/>
</dbReference>
<dbReference type="GO" id="GO:0006396">
    <property type="term" value="P:RNA processing"/>
    <property type="evidence" value="ECO:0007669"/>
    <property type="project" value="InterPro"/>
</dbReference>
<name>A0A265UTG1_9FLAO</name>
<comment type="caution">
    <text evidence="4">The sequence shown here is derived from an EMBL/GenBank/DDBJ whole genome shotgun (WGS) entry which is preliminary data.</text>
</comment>
<dbReference type="SUPFAM" id="SSF75217">
    <property type="entry name" value="alpha/beta knot"/>
    <property type="match status" value="1"/>
</dbReference>
<dbReference type="GO" id="GO:0008173">
    <property type="term" value="F:RNA methyltransferase activity"/>
    <property type="evidence" value="ECO:0007669"/>
    <property type="project" value="InterPro"/>
</dbReference>
<protein>
    <submittedName>
        <fullName evidence="4">RNA methyltransferase</fullName>
    </submittedName>
</protein>
<dbReference type="GO" id="GO:0003723">
    <property type="term" value="F:RNA binding"/>
    <property type="evidence" value="ECO:0007669"/>
    <property type="project" value="InterPro"/>
</dbReference>
<keyword evidence="1 4" id="KW-0489">Methyltransferase</keyword>
<dbReference type="GO" id="GO:0032259">
    <property type="term" value="P:methylation"/>
    <property type="evidence" value="ECO:0007669"/>
    <property type="project" value="UniProtKB-KW"/>
</dbReference>
<gene>
    <name evidence="4" type="ORF">CA834_09040</name>
</gene>
<dbReference type="CDD" id="cd18082">
    <property type="entry name" value="SpoU-like_family"/>
    <property type="match status" value="1"/>
</dbReference>
<keyword evidence="2 4" id="KW-0808">Transferase</keyword>
<sequence>MQLTHSTSKFKKHKFPIVLICDNINNAPNIGSVFRIADAFGVEELVFCGKDIPIGRRMTKTSRSTEKYVNYRTEVDTEIALSILKKTHRVIALEITEKSKSLSALKLAEKEPIALVIGNENYGIALPVLKLCDTIVHIDMFGHNSSMNVVQAASIALFEITRQLKD</sequence>
<reference evidence="4 5" key="1">
    <citation type="submission" date="2017-05" db="EMBL/GenBank/DDBJ databases">
        <title>The draft genome sequence of Idiomarina salinarum WNB302.</title>
        <authorList>
            <person name="Sun Y."/>
            <person name="Chen B."/>
            <person name="Du Z."/>
        </authorList>
    </citation>
    <scope>NUCLEOTIDE SEQUENCE [LARGE SCALE GENOMIC DNA]</scope>
    <source>
        <strain evidence="4 5">WNB302</strain>
    </source>
</reference>
<dbReference type="RefSeq" id="WP_094968371.1">
    <property type="nucleotide sequence ID" value="NZ_NGJN01000004.1"/>
</dbReference>
<dbReference type="InterPro" id="IPR029026">
    <property type="entry name" value="tRNA_m1G_MTases_N"/>
</dbReference>
<dbReference type="Proteomes" id="UP000216840">
    <property type="component" value="Unassembled WGS sequence"/>
</dbReference>
<keyword evidence="5" id="KW-1185">Reference proteome</keyword>
<evidence type="ECO:0000259" key="3">
    <source>
        <dbReference type="Pfam" id="PF00588"/>
    </source>
</evidence>
<dbReference type="OrthoDB" id="9795352at2"/>
<dbReference type="AlphaFoldDB" id="A0A265UTG1"/>
<evidence type="ECO:0000256" key="2">
    <source>
        <dbReference type="ARBA" id="ARBA00022679"/>
    </source>
</evidence>
<dbReference type="Gene3D" id="3.40.1280.10">
    <property type="match status" value="1"/>
</dbReference>
<evidence type="ECO:0000313" key="5">
    <source>
        <dbReference type="Proteomes" id="UP000216840"/>
    </source>
</evidence>
<dbReference type="GO" id="GO:0005829">
    <property type="term" value="C:cytosol"/>
    <property type="evidence" value="ECO:0007669"/>
    <property type="project" value="TreeGrafter"/>
</dbReference>
<dbReference type="InterPro" id="IPR001537">
    <property type="entry name" value="SpoU_MeTrfase"/>
</dbReference>
<accession>A0A265UTG1</accession>
<dbReference type="InterPro" id="IPR004441">
    <property type="entry name" value="rRNA_MeTrfase_TrmH"/>
</dbReference>
<organism evidence="4 5">
    <name type="scientific">Winogradskyella aurantia</name>
    <dbReference type="NCBI Taxonomy" id="1915063"/>
    <lineage>
        <taxon>Bacteria</taxon>
        <taxon>Pseudomonadati</taxon>
        <taxon>Bacteroidota</taxon>
        <taxon>Flavobacteriia</taxon>
        <taxon>Flavobacteriales</taxon>
        <taxon>Flavobacteriaceae</taxon>
        <taxon>Winogradskyella</taxon>
    </lineage>
</organism>
<feature type="domain" description="tRNA/rRNA methyltransferase SpoU type" evidence="3">
    <location>
        <begin position="17"/>
        <end position="158"/>
    </location>
</feature>
<dbReference type="InterPro" id="IPR029028">
    <property type="entry name" value="Alpha/beta_knot_MTases"/>
</dbReference>